<sequence length="109" mass="12539">MHVSESDIFFLAAYYNMSTFSFQGSGIPRASRYLLELSPYAKDREQADALHPADARWIDTKTGLFMNAYAVRYNLSHPDSEGRLRLLSCKDGSEIVLWYLSLHRITEED</sequence>
<evidence type="ECO:0000313" key="2">
    <source>
        <dbReference type="Proteomes" id="UP001302602"/>
    </source>
</evidence>
<protein>
    <submittedName>
        <fullName evidence="1">Uncharacterized protein</fullName>
    </submittedName>
</protein>
<evidence type="ECO:0000313" key="1">
    <source>
        <dbReference type="EMBL" id="KAK4128690.1"/>
    </source>
</evidence>
<name>A0AAN6Z7J9_9PEZI</name>
<proteinExistence type="predicted"/>
<dbReference type="RefSeq" id="XP_062652461.1">
    <property type="nucleotide sequence ID" value="XM_062791731.1"/>
</dbReference>
<dbReference type="GeneID" id="87828500"/>
<dbReference type="EMBL" id="MU853223">
    <property type="protein sequence ID" value="KAK4128690.1"/>
    <property type="molecule type" value="Genomic_DNA"/>
</dbReference>
<keyword evidence="2" id="KW-1185">Reference proteome</keyword>
<gene>
    <name evidence="1" type="ORF">N657DRAFT_639182</name>
</gene>
<reference evidence="1" key="1">
    <citation type="journal article" date="2023" name="Mol. Phylogenet. Evol.">
        <title>Genome-scale phylogeny and comparative genomics of the fungal order Sordariales.</title>
        <authorList>
            <person name="Hensen N."/>
            <person name="Bonometti L."/>
            <person name="Westerberg I."/>
            <person name="Brannstrom I.O."/>
            <person name="Guillou S."/>
            <person name="Cros-Aarteil S."/>
            <person name="Calhoun S."/>
            <person name="Haridas S."/>
            <person name="Kuo A."/>
            <person name="Mondo S."/>
            <person name="Pangilinan J."/>
            <person name="Riley R."/>
            <person name="LaButti K."/>
            <person name="Andreopoulos B."/>
            <person name="Lipzen A."/>
            <person name="Chen C."/>
            <person name="Yan M."/>
            <person name="Daum C."/>
            <person name="Ng V."/>
            <person name="Clum A."/>
            <person name="Steindorff A."/>
            <person name="Ohm R.A."/>
            <person name="Martin F."/>
            <person name="Silar P."/>
            <person name="Natvig D.O."/>
            <person name="Lalanne C."/>
            <person name="Gautier V."/>
            <person name="Ament-Velasquez S.L."/>
            <person name="Kruys A."/>
            <person name="Hutchinson M.I."/>
            <person name="Powell A.J."/>
            <person name="Barry K."/>
            <person name="Miller A.N."/>
            <person name="Grigoriev I.V."/>
            <person name="Debuchy R."/>
            <person name="Gladieux P."/>
            <person name="Hiltunen Thoren M."/>
            <person name="Johannesson H."/>
        </authorList>
    </citation>
    <scope>NUCLEOTIDE SEQUENCE</scope>
    <source>
        <strain evidence="1">CBS 731.68</strain>
    </source>
</reference>
<dbReference type="Proteomes" id="UP001302602">
    <property type="component" value="Unassembled WGS sequence"/>
</dbReference>
<organism evidence="1 2">
    <name type="scientific">Parathielavia appendiculata</name>
    <dbReference type="NCBI Taxonomy" id="2587402"/>
    <lineage>
        <taxon>Eukaryota</taxon>
        <taxon>Fungi</taxon>
        <taxon>Dikarya</taxon>
        <taxon>Ascomycota</taxon>
        <taxon>Pezizomycotina</taxon>
        <taxon>Sordariomycetes</taxon>
        <taxon>Sordariomycetidae</taxon>
        <taxon>Sordariales</taxon>
        <taxon>Chaetomiaceae</taxon>
        <taxon>Parathielavia</taxon>
    </lineage>
</organism>
<reference evidence="1" key="2">
    <citation type="submission" date="2023-05" db="EMBL/GenBank/DDBJ databases">
        <authorList>
            <consortium name="Lawrence Berkeley National Laboratory"/>
            <person name="Steindorff A."/>
            <person name="Hensen N."/>
            <person name="Bonometti L."/>
            <person name="Westerberg I."/>
            <person name="Brannstrom I.O."/>
            <person name="Guillou S."/>
            <person name="Cros-Aarteil S."/>
            <person name="Calhoun S."/>
            <person name="Haridas S."/>
            <person name="Kuo A."/>
            <person name="Mondo S."/>
            <person name="Pangilinan J."/>
            <person name="Riley R."/>
            <person name="Labutti K."/>
            <person name="Andreopoulos B."/>
            <person name="Lipzen A."/>
            <person name="Chen C."/>
            <person name="Yanf M."/>
            <person name="Daum C."/>
            <person name="Ng V."/>
            <person name="Clum A."/>
            <person name="Ohm R."/>
            <person name="Martin F."/>
            <person name="Silar P."/>
            <person name="Natvig D."/>
            <person name="Lalanne C."/>
            <person name="Gautier V."/>
            <person name="Ament-Velasquez S.L."/>
            <person name="Kruys A."/>
            <person name="Hutchinson M.I."/>
            <person name="Powell A.J."/>
            <person name="Barry K."/>
            <person name="Miller A.N."/>
            <person name="Grigoriev I.V."/>
            <person name="Debuchy R."/>
            <person name="Gladieux P."/>
            <person name="Thoren M.H."/>
            <person name="Johannesson H."/>
        </authorList>
    </citation>
    <scope>NUCLEOTIDE SEQUENCE</scope>
    <source>
        <strain evidence="1">CBS 731.68</strain>
    </source>
</reference>
<accession>A0AAN6Z7J9</accession>
<comment type="caution">
    <text evidence="1">The sequence shown here is derived from an EMBL/GenBank/DDBJ whole genome shotgun (WGS) entry which is preliminary data.</text>
</comment>
<dbReference type="AlphaFoldDB" id="A0AAN6Z7J9"/>